<gene>
    <name evidence="1" type="ORF">FPZ43_10845</name>
</gene>
<sequence>MKKPALFVIGLLLLAFIGIYFIIPQYITINAKVKIDATDVRVAKFMTNENRWAEWWPGDKPKLQQKQLTYNGHNYLLQNGTFGGMELALLFDTARINSYISIAATGDGESEVIWAVKHQSSINPFKRIKEFTEIKSRQPELDTILARFKKFMHQNNKVYGIDVSLEKIKISVMIAGNTVTTGYPSAQAIYKLADELQKQATAQGAKVTGQPLLNADQSGPDSYRVMVALPINKVIKPGAGQVINKMVLGGNLLTASVYGGPKTIYNAFRQLRNYQKDHGLISPAMPYEELQTNRLTQPDSGKWVTKICSPIY</sequence>
<name>A0A563UDN0_9SPHI</name>
<proteinExistence type="predicted"/>
<evidence type="ECO:0000313" key="1">
    <source>
        <dbReference type="EMBL" id="TWR29440.1"/>
    </source>
</evidence>
<evidence type="ECO:0000313" key="2">
    <source>
        <dbReference type="Proteomes" id="UP000320042"/>
    </source>
</evidence>
<comment type="caution">
    <text evidence="1">The sequence shown here is derived from an EMBL/GenBank/DDBJ whole genome shotgun (WGS) entry which is preliminary data.</text>
</comment>
<dbReference type="OrthoDB" id="9807923at2"/>
<dbReference type="InterPro" id="IPR011256">
    <property type="entry name" value="Reg_factor_effector_dom_sf"/>
</dbReference>
<dbReference type="RefSeq" id="WP_146381929.1">
    <property type="nucleotide sequence ID" value="NZ_VOEJ01000004.1"/>
</dbReference>
<dbReference type="Gene3D" id="3.20.80.10">
    <property type="entry name" value="Regulatory factor, effector binding domain"/>
    <property type="match status" value="1"/>
</dbReference>
<accession>A0A563UDN0</accession>
<reference evidence="1 2" key="1">
    <citation type="submission" date="2019-07" db="EMBL/GenBank/DDBJ databases">
        <authorList>
            <person name="Kim J."/>
        </authorList>
    </citation>
    <scope>NUCLEOTIDE SEQUENCE [LARGE SCALE GENOMIC DNA]</scope>
    <source>
        <strain evidence="2">dk17</strain>
    </source>
</reference>
<dbReference type="AlphaFoldDB" id="A0A563UDN0"/>
<protein>
    <submittedName>
        <fullName evidence="1">GyrI-like domain-containing protein</fullName>
    </submittedName>
</protein>
<dbReference type="Proteomes" id="UP000320042">
    <property type="component" value="Unassembled WGS sequence"/>
</dbReference>
<dbReference type="EMBL" id="VOEJ01000004">
    <property type="protein sequence ID" value="TWR29440.1"/>
    <property type="molecule type" value="Genomic_DNA"/>
</dbReference>
<organism evidence="1 2">
    <name type="scientific">Mucilaginibacter pallidiroseus</name>
    <dbReference type="NCBI Taxonomy" id="2599295"/>
    <lineage>
        <taxon>Bacteria</taxon>
        <taxon>Pseudomonadati</taxon>
        <taxon>Bacteroidota</taxon>
        <taxon>Sphingobacteriia</taxon>
        <taxon>Sphingobacteriales</taxon>
        <taxon>Sphingobacteriaceae</taxon>
        <taxon>Mucilaginibacter</taxon>
    </lineage>
</organism>
<keyword evidence="2" id="KW-1185">Reference proteome</keyword>